<dbReference type="Pfam" id="PF12697">
    <property type="entry name" value="Abhydrolase_6"/>
    <property type="match status" value="1"/>
</dbReference>
<sequence>MTAEHTIVDTPMWFTRALDMRPELGSVDCDGAAVHYRAWGDPADPGVLLVHGSAANASWWDHIAPLLARGRRVVALDLTGHGDSDRRASYGYDVWARDVLSVLRETLPPEPVVVAHSMGGKVAFRVAVEAGDMLGGVAFLDSNFARGVDPERAAHLVARASGTARIHPDRDSAIAAFRPVGSTVPLPHYLGGHVAGHSIRRTGTGWTWKFDPAVFASVTETPIPLRPLHCPVAVLRAGVDSVIDDESHQLMRRILGPGAVFANLETSGHHMMFDAPRALTATLRELLTQWT</sequence>
<dbReference type="Gene3D" id="3.40.50.1820">
    <property type="entry name" value="alpha/beta hydrolase"/>
    <property type="match status" value="1"/>
</dbReference>
<dbReference type="RefSeq" id="WP_124394451.1">
    <property type="nucleotide sequence ID" value="NZ_BHYM01000060.1"/>
</dbReference>
<dbReference type="OrthoDB" id="5431692at2"/>
<organism evidence="2 3">
    <name type="scientific">Rhodococcus wratislaviensis</name>
    <name type="common">Tsukamurella wratislaviensis</name>
    <dbReference type="NCBI Taxonomy" id="44752"/>
    <lineage>
        <taxon>Bacteria</taxon>
        <taxon>Bacillati</taxon>
        <taxon>Actinomycetota</taxon>
        <taxon>Actinomycetes</taxon>
        <taxon>Mycobacteriales</taxon>
        <taxon>Nocardiaceae</taxon>
        <taxon>Rhodococcus</taxon>
    </lineage>
</organism>
<dbReference type="PRINTS" id="PR00111">
    <property type="entry name" value="ABHYDROLASE"/>
</dbReference>
<dbReference type="PANTHER" id="PTHR43798">
    <property type="entry name" value="MONOACYLGLYCEROL LIPASE"/>
    <property type="match status" value="1"/>
</dbReference>
<keyword evidence="3" id="KW-1185">Reference proteome</keyword>
<dbReference type="Proteomes" id="UP000287519">
    <property type="component" value="Unassembled WGS sequence"/>
</dbReference>
<name>A0A402CFU4_RHOWR</name>
<evidence type="ECO:0000313" key="3">
    <source>
        <dbReference type="Proteomes" id="UP000287519"/>
    </source>
</evidence>
<dbReference type="PANTHER" id="PTHR43798:SF33">
    <property type="entry name" value="HYDROLASE, PUTATIVE (AFU_ORTHOLOGUE AFUA_2G14860)-RELATED"/>
    <property type="match status" value="1"/>
</dbReference>
<dbReference type="GO" id="GO:0016020">
    <property type="term" value="C:membrane"/>
    <property type="evidence" value="ECO:0007669"/>
    <property type="project" value="TreeGrafter"/>
</dbReference>
<accession>A0A402CFU4</accession>
<dbReference type="GO" id="GO:0047372">
    <property type="term" value="F:monoacylglycerol lipase activity"/>
    <property type="evidence" value="ECO:0007669"/>
    <property type="project" value="TreeGrafter"/>
</dbReference>
<dbReference type="EMBL" id="BHYM01000060">
    <property type="protein sequence ID" value="GCE42512.1"/>
    <property type="molecule type" value="Genomic_DNA"/>
</dbReference>
<protein>
    <submittedName>
        <fullName evidence="2">Putative hydrolase</fullName>
    </submittedName>
</protein>
<proteinExistence type="predicted"/>
<dbReference type="InterPro" id="IPR000073">
    <property type="entry name" value="AB_hydrolase_1"/>
</dbReference>
<gene>
    <name evidence="2" type="ORF">Rhow_006641</name>
</gene>
<dbReference type="InterPro" id="IPR050266">
    <property type="entry name" value="AB_hydrolase_sf"/>
</dbReference>
<feature type="domain" description="AB hydrolase-1" evidence="1">
    <location>
        <begin position="47"/>
        <end position="279"/>
    </location>
</feature>
<dbReference type="GO" id="GO:0046464">
    <property type="term" value="P:acylglycerol catabolic process"/>
    <property type="evidence" value="ECO:0007669"/>
    <property type="project" value="TreeGrafter"/>
</dbReference>
<reference evidence="2 3" key="1">
    <citation type="submission" date="2018-11" db="EMBL/GenBank/DDBJ databases">
        <title>Microbial catabolism of amino acid.</title>
        <authorList>
            <person name="Hibi M."/>
            <person name="Ogawa J."/>
        </authorList>
    </citation>
    <scope>NUCLEOTIDE SEQUENCE [LARGE SCALE GENOMIC DNA]</scope>
    <source>
        <strain evidence="2 3">C31-06</strain>
    </source>
</reference>
<comment type="caution">
    <text evidence="2">The sequence shown here is derived from an EMBL/GenBank/DDBJ whole genome shotgun (WGS) entry which is preliminary data.</text>
</comment>
<dbReference type="InterPro" id="IPR029058">
    <property type="entry name" value="AB_hydrolase_fold"/>
</dbReference>
<evidence type="ECO:0000313" key="2">
    <source>
        <dbReference type="EMBL" id="GCE42512.1"/>
    </source>
</evidence>
<dbReference type="AlphaFoldDB" id="A0A402CFU4"/>
<evidence type="ECO:0000259" key="1">
    <source>
        <dbReference type="Pfam" id="PF12697"/>
    </source>
</evidence>
<dbReference type="SUPFAM" id="SSF53474">
    <property type="entry name" value="alpha/beta-Hydrolases"/>
    <property type="match status" value="1"/>
</dbReference>
<keyword evidence="2" id="KW-0378">Hydrolase</keyword>